<protein>
    <submittedName>
        <fullName evidence="2">Uncharacterized protein</fullName>
    </submittedName>
</protein>
<dbReference type="RefSeq" id="XP_041190041.1">
    <property type="nucleotide sequence ID" value="XM_041343370.1"/>
</dbReference>
<feature type="signal peptide" evidence="1">
    <location>
        <begin position="1"/>
        <end position="27"/>
    </location>
</feature>
<keyword evidence="1" id="KW-0732">Signal</keyword>
<reference evidence="2" key="1">
    <citation type="journal article" date="2020" name="New Phytol.">
        <title>Comparative genomics reveals dynamic genome evolution in host specialist ectomycorrhizal fungi.</title>
        <authorList>
            <person name="Lofgren L.A."/>
            <person name="Nguyen N.H."/>
            <person name="Vilgalys R."/>
            <person name="Ruytinx J."/>
            <person name="Liao H.L."/>
            <person name="Branco S."/>
            <person name="Kuo A."/>
            <person name="LaButti K."/>
            <person name="Lipzen A."/>
            <person name="Andreopoulos W."/>
            <person name="Pangilinan J."/>
            <person name="Riley R."/>
            <person name="Hundley H."/>
            <person name="Na H."/>
            <person name="Barry K."/>
            <person name="Grigoriev I.V."/>
            <person name="Stajich J.E."/>
            <person name="Kennedy P.G."/>
        </authorList>
    </citation>
    <scope>NUCLEOTIDE SEQUENCE</scope>
    <source>
        <strain evidence="2">MN1</strain>
    </source>
</reference>
<proteinExistence type="predicted"/>
<dbReference type="GeneID" id="64637386"/>
<evidence type="ECO:0000256" key="1">
    <source>
        <dbReference type="SAM" id="SignalP"/>
    </source>
</evidence>
<evidence type="ECO:0000313" key="2">
    <source>
        <dbReference type="EMBL" id="KAG1811442.1"/>
    </source>
</evidence>
<gene>
    <name evidence="2" type="ORF">BJ212DRAFT_511023</name>
</gene>
<keyword evidence="3" id="KW-1185">Reference proteome</keyword>
<organism evidence="2 3">
    <name type="scientific">Suillus subaureus</name>
    <dbReference type="NCBI Taxonomy" id="48587"/>
    <lineage>
        <taxon>Eukaryota</taxon>
        <taxon>Fungi</taxon>
        <taxon>Dikarya</taxon>
        <taxon>Basidiomycota</taxon>
        <taxon>Agaricomycotina</taxon>
        <taxon>Agaricomycetes</taxon>
        <taxon>Agaricomycetidae</taxon>
        <taxon>Boletales</taxon>
        <taxon>Suillineae</taxon>
        <taxon>Suillaceae</taxon>
        <taxon>Suillus</taxon>
    </lineage>
</organism>
<dbReference type="Proteomes" id="UP000807769">
    <property type="component" value="Unassembled WGS sequence"/>
</dbReference>
<sequence>MRSEVLNTHVVCLTVNFLQVFSTVTLARYLPKDTADDVQLVYQSHQNVADSWGVSSVRAMYYDFVLKVHTLTVTYCEYITSQVETFEVALP</sequence>
<dbReference type="AlphaFoldDB" id="A0A9P7JAD7"/>
<evidence type="ECO:0000313" key="3">
    <source>
        <dbReference type="Proteomes" id="UP000807769"/>
    </source>
</evidence>
<feature type="chain" id="PRO_5040241628" evidence="1">
    <location>
        <begin position="28"/>
        <end position="91"/>
    </location>
</feature>
<accession>A0A9P7JAD7</accession>
<comment type="caution">
    <text evidence="2">The sequence shown here is derived from an EMBL/GenBank/DDBJ whole genome shotgun (WGS) entry which is preliminary data.</text>
</comment>
<dbReference type="EMBL" id="JABBWG010000029">
    <property type="protein sequence ID" value="KAG1811442.1"/>
    <property type="molecule type" value="Genomic_DNA"/>
</dbReference>
<name>A0A9P7JAD7_9AGAM</name>